<evidence type="ECO:0000259" key="2">
    <source>
        <dbReference type="Pfam" id="PF04784"/>
    </source>
</evidence>
<feature type="coiled-coil region" evidence="1">
    <location>
        <begin position="10"/>
        <end position="37"/>
    </location>
</feature>
<gene>
    <name evidence="4" type="ORF">CJ030_MR3G014723</name>
</gene>
<evidence type="ECO:0000313" key="5">
    <source>
        <dbReference type="Proteomes" id="UP000516437"/>
    </source>
</evidence>
<comment type="caution">
    <text evidence="4">The sequence shown here is derived from an EMBL/GenBank/DDBJ whole genome shotgun (WGS) entry which is preliminary data.</text>
</comment>
<feature type="domain" description="Ternary complex factor MIP1 leucine-zipper" evidence="3">
    <location>
        <begin position="13"/>
        <end position="94"/>
    </location>
</feature>
<evidence type="ECO:0000313" key="4">
    <source>
        <dbReference type="EMBL" id="KAB1217867.1"/>
    </source>
</evidence>
<evidence type="ECO:0008006" key="6">
    <source>
        <dbReference type="Google" id="ProtNLM"/>
    </source>
</evidence>
<feature type="domain" description="DUF547" evidence="2">
    <location>
        <begin position="319"/>
        <end position="444"/>
    </location>
</feature>
<keyword evidence="5" id="KW-1185">Reference proteome</keyword>
<dbReference type="PANTHER" id="PTHR46248">
    <property type="entry name" value="EXPRESSED PROTEIN"/>
    <property type="match status" value="1"/>
</dbReference>
<dbReference type="AlphaFoldDB" id="A0A6A1W164"/>
<reference evidence="4 5" key="1">
    <citation type="journal article" date="2019" name="Plant Biotechnol. J.">
        <title>The red bayberry genome and genetic basis of sex determination.</title>
        <authorList>
            <person name="Jia H.M."/>
            <person name="Jia H.J."/>
            <person name="Cai Q.L."/>
            <person name="Wang Y."/>
            <person name="Zhao H.B."/>
            <person name="Yang W.F."/>
            <person name="Wang G.Y."/>
            <person name="Li Y.H."/>
            <person name="Zhan D.L."/>
            <person name="Shen Y.T."/>
            <person name="Niu Q.F."/>
            <person name="Chang L."/>
            <person name="Qiu J."/>
            <person name="Zhao L."/>
            <person name="Xie H.B."/>
            <person name="Fu W.Y."/>
            <person name="Jin J."/>
            <person name="Li X.W."/>
            <person name="Jiao Y."/>
            <person name="Zhou C.C."/>
            <person name="Tu T."/>
            <person name="Chai C.Y."/>
            <person name="Gao J.L."/>
            <person name="Fan L.J."/>
            <person name="van de Weg E."/>
            <person name="Wang J.Y."/>
            <person name="Gao Z.S."/>
        </authorList>
    </citation>
    <scope>NUCLEOTIDE SEQUENCE [LARGE SCALE GENOMIC DNA]</scope>
    <source>
        <tissue evidence="4">Leaves</tissue>
    </source>
</reference>
<accession>A0A6A1W164</accession>
<dbReference type="Proteomes" id="UP000516437">
    <property type="component" value="Chromosome 3"/>
</dbReference>
<organism evidence="4 5">
    <name type="scientific">Morella rubra</name>
    <name type="common">Chinese bayberry</name>
    <dbReference type="NCBI Taxonomy" id="262757"/>
    <lineage>
        <taxon>Eukaryota</taxon>
        <taxon>Viridiplantae</taxon>
        <taxon>Streptophyta</taxon>
        <taxon>Embryophyta</taxon>
        <taxon>Tracheophyta</taxon>
        <taxon>Spermatophyta</taxon>
        <taxon>Magnoliopsida</taxon>
        <taxon>eudicotyledons</taxon>
        <taxon>Gunneridae</taxon>
        <taxon>Pentapetalae</taxon>
        <taxon>rosids</taxon>
        <taxon>fabids</taxon>
        <taxon>Fagales</taxon>
        <taxon>Myricaceae</taxon>
        <taxon>Morella</taxon>
    </lineage>
</organism>
<protein>
    <recommendedName>
        <fullName evidence="6">DUF547 domain-containing protein</fullName>
    </recommendedName>
</protein>
<dbReference type="EMBL" id="RXIC02000021">
    <property type="protein sequence ID" value="KAB1217867.1"/>
    <property type="molecule type" value="Genomic_DNA"/>
</dbReference>
<dbReference type="Pfam" id="PF04784">
    <property type="entry name" value="DUF547"/>
    <property type="match status" value="1"/>
</dbReference>
<evidence type="ECO:0000259" key="3">
    <source>
        <dbReference type="Pfam" id="PF14389"/>
    </source>
</evidence>
<feature type="coiled-coil region" evidence="1">
    <location>
        <begin position="63"/>
        <end position="90"/>
    </location>
</feature>
<keyword evidence="1" id="KW-0175">Coiled coil</keyword>
<dbReference type="Pfam" id="PF14389">
    <property type="entry name" value="Lzipper-MIP1"/>
    <property type="match status" value="1"/>
</dbReference>
<evidence type="ECO:0000256" key="1">
    <source>
        <dbReference type="SAM" id="Coils"/>
    </source>
</evidence>
<dbReference type="OrthoDB" id="418495at2759"/>
<name>A0A6A1W164_9ROSI</name>
<proteinExistence type="predicted"/>
<dbReference type="InterPro" id="IPR006869">
    <property type="entry name" value="DUF547"/>
</dbReference>
<dbReference type="PANTHER" id="PTHR46248:SF4">
    <property type="entry name" value="OS01G0147800 PROTEIN"/>
    <property type="match status" value="1"/>
</dbReference>
<sequence length="525" mass="60308">MKFEDLLMEGSEEQQRILDLQEEVKKLKAELNEEQALNRVLRFALQGPVSTHPSLSLLVPPQVQVLLEELAMVEEEIIWLERKVEELKLSLYQEREQNREREIENIAQDGRLPCGLKNGPLLGEQRSRSQNYDECRKEKIRKERRPSLGSVSEILTVSSTRSHEEYQLWRKQTSRLNRNQLHVSKESGVEKPNELSEKLIKCLISTFLELNQASLAREGSAMVPKLALSCMKSKSIMAKTSFNCRSRTPTFLFDESTSILDPYGILPDLDGVVRDVGPYKNFVQITRSSLDTGRFAECFPEMRKLRVLMHKLCNVDLTFLTYKQKLAFWINVYNACIMHAFLQHGLPSTEARLLALMNKAAVNVGGIVLNALAIEHFILRHPCESKHGPLDEKERILRRVYGLGYPEPNVTFALCRGSWSSPALRIYTPNEVVNELGSAKLEYLEASVGVTSKRKIVVPKLLQWHMKDFADDLESLLEWIYSQLPRSGSLKKQMMECLNGETRTPITRMVEIQPYESEFRYLLPL</sequence>
<dbReference type="InterPro" id="IPR025757">
    <property type="entry name" value="MIP1_Leuzipper"/>
</dbReference>